<dbReference type="FunFam" id="2.60.11.10:FF:000002">
    <property type="entry name" value="Cytochrome c oxidase subunit Vb"/>
    <property type="match status" value="1"/>
</dbReference>
<feature type="binding site" evidence="16">
    <location>
        <begin position="745"/>
        <end position="747"/>
    </location>
    <ligand>
        <name>FAD</name>
        <dbReference type="ChEBI" id="CHEBI:57692"/>
    </ligand>
</feature>
<evidence type="ECO:0000256" key="13">
    <source>
        <dbReference type="ARBA" id="ARBA00061018"/>
    </source>
</evidence>
<protein>
    <recommendedName>
        <fullName evidence="15">(6-4)DNA photolyase</fullName>
        <ecNumber evidence="14">4.1.99.13</ecNumber>
    </recommendedName>
</protein>
<evidence type="ECO:0000256" key="11">
    <source>
        <dbReference type="ARBA" id="ARBA00023180"/>
    </source>
</evidence>
<dbReference type="InterPro" id="IPR014729">
    <property type="entry name" value="Rossmann-like_a/b/a_fold"/>
</dbReference>
<dbReference type="SUPFAM" id="SSF52425">
    <property type="entry name" value="Cryptochrome/photolyase, N-terminal domain"/>
    <property type="match status" value="1"/>
</dbReference>
<dbReference type="GO" id="GO:0005634">
    <property type="term" value="C:nucleus"/>
    <property type="evidence" value="ECO:0007669"/>
    <property type="project" value="TreeGrafter"/>
</dbReference>
<dbReference type="InterPro" id="IPR002081">
    <property type="entry name" value="Cryptochrome/DNA_photolyase_1"/>
</dbReference>
<keyword evidence="11" id="KW-0325">Glycoprotein</keyword>
<feature type="binding site" evidence="16">
    <location>
        <begin position="647"/>
        <end position="654"/>
    </location>
    <ligand>
        <name>FAD</name>
        <dbReference type="ChEBI" id="CHEBI:57692"/>
    </ligand>
</feature>
<evidence type="ECO:0000256" key="5">
    <source>
        <dbReference type="ARBA" id="ARBA00022630"/>
    </source>
</evidence>
<feature type="site" description="Electron transfer via tryptophanyl radical" evidence="17">
    <location>
        <position position="755"/>
    </location>
</feature>
<evidence type="ECO:0000313" key="21">
    <source>
        <dbReference type="EnsemblPlants" id="cds.evm.model.02.3105"/>
    </source>
</evidence>
<feature type="site" description="Electron transfer via tryptophanyl radical" evidence="17">
    <location>
        <position position="732"/>
    </location>
</feature>
<dbReference type="GO" id="GO:0003904">
    <property type="term" value="F:deoxyribodipyrimidine photo-lyase activity"/>
    <property type="evidence" value="ECO:0007669"/>
    <property type="project" value="TreeGrafter"/>
</dbReference>
<evidence type="ECO:0000256" key="16">
    <source>
        <dbReference type="PIRSR" id="PIRSR602081-1"/>
    </source>
</evidence>
<accession>A0A803P013</accession>
<proteinExistence type="inferred from homology"/>
<dbReference type="EnsemblPlants" id="evm.model.02.3105">
    <property type="protein sequence ID" value="cds.evm.model.02.3105"/>
    <property type="gene ID" value="evm.TU.02.3105"/>
</dbReference>
<dbReference type="Gene3D" id="2.60.120.260">
    <property type="entry name" value="Galactose-binding domain-like"/>
    <property type="match status" value="1"/>
</dbReference>
<dbReference type="Proteomes" id="UP000596661">
    <property type="component" value="Chromosome 2"/>
</dbReference>
<dbReference type="GO" id="GO:0045277">
    <property type="term" value="C:respiratory chain complex IV"/>
    <property type="evidence" value="ECO:0007669"/>
    <property type="project" value="InterPro"/>
</dbReference>
<dbReference type="Gene3D" id="3.40.50.620">
    <property type="entry name" value="HUPs"/>
    <property type="match status" value="1"/>
</dbReference>
<reference evidence="21" key="2">
    <citation type="submission" date="2021-03" db="UniProtKB">
        <authorList>
            <consortium name="EnsemblPlants"/>
        </authorList>
    </citation>
    <scope>IDENTIFICATION</scope>
</reference>
<evidence type="ECO:0000256" key="8">
    <source>
        <dbReference type="ARBA" id="ARBA00022741"/>
    </source>
</evidence>
<keyword evidence="22" id="KW-1185">Reference proteome</keyword>
<dbReference type="CDD" id="cd00924">
    <property type="entry name" value="Cyt_c_Oxidase_Vb"/>
    <property type="match status" value="1"/>
</dbReference>
<dbReference type="PROSITE" id="PS51359">
    <property type="entry name" value="COX5B_2"/>
    <property type="match status" value="1"/>
</dbReference>
<comment type="similarity">
    <text evidence="13">Belongs to the cytochrome c oxidase subunit 5B (TC 3.D.4.11) family.</text>
</comment>
<evidence type="ECO:0000256" key="1">
    <source>
        <dbReference type="ARBA" id="ARBA00004191"/>
    </source>
</evidence>
<dbReference type="EC" id="4.1.99.13" evidence="14"/>
<dbReference type="InterPro" id="IPR005101">
    <property type="entry name" value="Cryptochr/Photolyase_FAD-bd"/>
</dbReference>
<evidence type="ECO:0000256" key="2">
    <source>
        <dbReference type="ARBA" id="ARBA00005862"/>
    </source>
</evidence>
<dbReference type="SUPFAM" id="SSF48173">
    <property type="entry name" value="Cryptochrome/photolyase FAD-binding domain"/>
    <property type="match status" value="1"/>
</dbReference>
<keyword evidence="5 16" id="KW-0285">Flavoprotein</keyword>
<dbReference type="Pfam" id="PF01215">
    <property type="entry name" value="COX5B"/>
    <property type="match status" value="1"/>
</dbReference>
<reference evidence="21" key="1">
    <citation type="submission" date="2018-11" db="EMBL/GenBank/DDBJ databases">
        <authorList>
            <person name="Grassa J C."/>
        </authorList>
    </citation>
    <scope>NUCLEOTIDE SEQUENCE [LARGE SCALE GENOMIC DNA]</scope>
</reference>
<evidence type="ECO:0000256" key="18">
    <source>
        <dbReference type="PIRSR" id="PIRSR602124-2"/>
    </source>
</evidence>
<dbReference type="PROSITE" id="PS51645">
    <property type="entry name" value="PHR_CRY_ALPHA_BETA"/>
    <property type="match status" value="1"/>
</dbReference>
<evidence type="ECO:0000256" key="4">
    <source>
        <dbReference type="ARBA" id="ARBA00022525"/>
    </source>
</evidence>
<dbReference type="InterPro" id="IPR006050">
    <property type="entry name" value="DNA_photolyase_N"/>
</dbReference>
<dbReference type="FunFam" id="2.60.120.260:FF:000031">
    <property type="entry name" value="DUF642 family protein"/>
    <property type="match status" value="1"/>
</dbReference>
<dbReference type="InterPro" id="IPR036134">
    <property type="entry name" value="Crypto/Photolyase_FAD-like_sf"/>
</dbReference>
<dbReference type="PANTHER" id="PTHR11455">
    <property type="entry name" value="CRYPTOCHROME"/>
    <property type="match status" value="1"/>
</dbReference>
<evidence type="ECO:0000256" key="15">
    <source>
        <dbReference type="ARBA" id="ARBA00067640"/>
    </source>
</evidence>
<comment type="subcellular location">
    <subcellularLocation>
        <location evidence="1">Secreted</location>
        <location evidence="1">Cell wall</location>
    </subcellularLocation>
</comment>
<feature type="site" description="Electron transfer via tryptophanyl radical" evidence="17">
    <location>
        <position position="678"/>
    </location>
</feature>
<feature type="chain" id="PRO_5030671550" description="(6-4)DNA photolyase" evidence="19">
    <location>
        <begin position="21"/>
        <end position="1065"/>
    </location>
</feature>
<dbReference type="Gene3D" id="1.25.40.80">
    <property type="match status" value="1"/>
</dbReference>
<dbReference type="Gene3D" id="2.60.11.10">
    <property type="entry name" value="Cytochrome c oxidase, subunit Vb"/>
    <property type="match status" value="1"/>
</dbReference>
<dbReference type="GO" id="GO:0003677">
    <property type="term" value="F:DNA binding"/>
    <property type="evidence" value="ECO:0007669"/>
    <property type="project" value="TreeGrafter"/>
</dbReference>
<dbReference type="Gene3D" id="1.10.579.10">
    <property type="entry name" value="DNA Cyclobutane Dipyrimidine Photolyase, subunit A, domain 3"/>
    <property type="match status" value="1"/>
</dbReference>
<comment type="cofactor">
    <cofactor evidence="16">
        <name>FAD</name>
        <dbReference type="ChEBI" id="CHEBI:57692"/>
    </cofactor>
    <text evidence="16">Binds 1 FAD per subunit.</text>
</comment>
<feature type="binding site" evidence="18">
    <location>
        <position position="1014"/>
    </location>
    <ligand>
        <name>Zn(2+)</name>
        <dbReference type="ChEBI" id="CHEBI:29105"/>
    </ligand>
</feature>
<evidence type="ECO:0000259" key="20">
    <source>
        <dbReference type="PROSITE" id="PS51645"/>
    </source>
</evidence>
<dbReference type="GO" id="GO:0006139">
    <property type="term" value="P:nucleobase-containing compound metabolic process"/>
    <property type="evidence" value="ECO:0007669"/>
    <property type="project" value="UniProtKB-ARBA"/>
</dbReference>
<evidence type="ECO:0000256" key="3">
    <source>
        <dbReference type="ARBA" id="ARBA00022512"/>
    </source>
</evidence>
<dbReference type="GO" id="GO:0003914">
    <property type="term" value="F:DNA (6-4) photolyase activity"/>
    <property type="evidence" value="ECO:0007669"/>
    <property type="project" value="UniProtKB-EC"/>
</dbReference>
<dbReference type="GO" id="GO:0032922">
    <property type="term" value="P:circadian regulation of gene expression"/>
    <property type="evidence" value="ECO:0007669"/>
    <property type="project" value="TreeGrafter"/>
</dbReference>
<dbReference type="SUPFAM" id="SSF57802">
    <property type="entry name" value="Rubredoxin-like"/>
    <property type="match status" value="1"/>
</dbReference>
<dbReference type="Pfam" id="PF03441">
    <property type="entry name" value="FAD_binding_7"/>
    <property type="match status" value="1"/>
</dbReference>
<evidence type="ECO:0000256" key="12">
    <source>
        <dbReference type="ARBA" id="ARBA00051116"/>
    </source>
</evidence>
<evidence type="ECO:0000256" key="19">
    <source>
        <dbReference type="SAM" id="SignalP"/>
    </source>
</evidence>
<evidence type="ECO:0000256" key="17">
    <source>
        <dbReference type="PIRSR" id="PIRSR602081-2"/>
    </source>
</evidence>
<evidence type="ECO:0000313" key="22">
    <source>
        <dbReference type="Proteomes" id="UP000596661"/>
    </source>
</evidence>
<dbReference type="GO" id="GO:0005740">
    <property type="term" value="C:mitochondrial envelope"/>
    <property type="evidence" value="ECO:0007669"/>
    <property type="project" value="InterPro"/>
</dbReference>
<feature type="domain" description="Photolyase/cryptochrome alpha/beta" evidence="20">
    <location>
        <begin position="353"/>
        <end position="491"/>
    </location>
</feature>
<feature type="signal peptide" evidence="19">
    <location>
        <begin position="1"/>
        <end position="20"/>
    </location>
</feature>
<comment type="similarity">
    <text evidence="2">Belongs to the DNA photolyase class-1 family.</text>
</comment>
<dbReference type="Pfam" id="PF00875">
    <property type="entry name" value="DNA_photolyase"/>
    <property type="match status" value="1"/>
</dbReference>
<keyword evidence="8" id="KW-0547">Nucleotide-binding</keyword>
<feature type="binding site" evidence="18">
    <location>
        <position position="1041"/>
    </location>
    <ligand>
        <name>Zn(2+)</name>
        <dbReference type="ChEBI" id="CHEBI:29105"/>
    </ligand>
</feature>
<dbReference type="GO" id="GO:0046872">
    <property type="term" value="F:metal ion binding"/>
    <property type="evidence" value="ECO:0007669"/>
    <property type="project" value="UniProtKB-KW"/>
</dbReference>
<evidence type="ECO:0000256" key="7">
    <source>
        <dbReference type="ARBA" id="ARBA00022729"/>
    </source>
</evidence>
<dbReference type="InterPro" id="IPR036972">
    <property type="entry name" value="Cyt_c_oxidase_su5b_sf"/>
</dbReference>
<dbReference type="InterPro" id="IPR036155">
    <property type="entry name" value="Crypto/Photolyase_N_sf"/>
</dbReference>
<feature type="binding site" evidence="16">
    <location>
        <begin position="606"/>
        <end position="610"/>
    </location>
    <ligand>
        <name>FAD</name>
        <dbReference type="ChEBI" id="CHEBI:57692"/>
    </ligand>
</feature>
<keyword evidence="9 16" id="KW-0274">FAD</keyword>
<dbReference type="Gramene" id="evm.model.02.3105">
    <property type="protein sequence ID" value="cds.evm.model.02.3105"/>
    <property type="gene ID" value="evm.TU.02.3105"/>
</dbReference>
<feature type="binding site" evidence="18">
    <location>
        <position position="1023"/>
    </location>
    <ligand>
        <name>Zn(2+)</name>
        <dbReference type="ChEBI" id="CHEBI:29105"/>
    </ligand>
</feature>
<keyword evidence="7 19" id="KW-0732">Signal</keyword>
<name>A0A803P013_CANSA</name>
<sequence>MYRVAVLLALLCAICHSSTASTFTNGLLPNGDFEYGPKPSEMKGTLVTSKTAIPKWEITGYVEYIKSGHKQGDMLLIVPAGAFAVRLGNEASIKQKIKVAKGQFYSLTFSAARTCAQEERLNVSVSPNSEPNDWGMLPMQTMYSSNGWDSYAWGFLAEASEIEISVHNPGVEEDPACGPLIDSIALKLLSPPKRGNDNLLKNGNFEEGPYVLPKTSSGVLIPPKIEDDHSPLPGWMIESLKAVKYVDSDHFAVPVGKRAVELVGGKESALTQVVRTIIGKTYVLSFAVGDAKNACEGSLGLEAFAGNSTVKVAYKSTGKGGFTRAKLRFKATQARTRVMFFSTFYTMTSDHSGSLCGPVIDDVRIHDNPALDYASKGTAALYPVFIIDPHYMKPDYNAFSPGSSRAGLNRIRFLLESLVDLDSNLKKLGSRLLVLKGEPGEVLFRCLKQWDVKKLCFEYDTEPYYQALDVRVKDYASAAGIEVFSPVSHTLFNPGDIIQKNGGKPPLTYQSFLKLAGEPSWASSPLMTSRSSLPLVGDHGDCEIFEVPTLKELGYEDTEQEDYLTPFRGGESEALKRLRDSLSDKEWVAKFEKPKGDPSAFLKPATTVLSPYLKFGCLSSRYFYQCLKDVQKIVKKHTSPPVSLVGQLLWRDFFYTVAFGTPNFDQMKNSTICKQIPWNDNDELFAAWREGRTGYPWIDAIMVQLHKWGWMHHLARHCVACFLTRGDLFVHWEKGRDVFERLLIDSDWAINNGNWLWLSCSSFFYQYNRIYSPISFGKKYDPNGNYIRYFLPILKDMPREYIYEPWTAPLSIQTKAKCIIGKDYPKPVVLHDSASKECKRRMGEAYALNKKFNGLVSEEELSSLRKRLDEEDDKKNQVQEVKTKKQKTIDDWMIMWRRLLSSSHLKTLTLAASASAAAAPSRSAAGVARLVDRVPVSASAASLFARNFSDSAETAVKKKVEDVVPIATGHEREELEAELEGKDLLEINYPVGPFGTKEAPAIVKSYYDKRIVGCPGGEGEDEHDIVWFWLEKGKSHECPVCTQYFELEVVGPGGSPDGHDDDEHH</sequence>
<dbReference type="InterPro" id="IPR006946">
    <property type="entry name" value="DGR2-like_dom"/>
</dbReference>
<keyword evidence="10 18" id="KW-0862">Zinc</keyword>
<keyword evidence="4" id="KW-0964">Secreted</keyword>
<keyword evidence="3" id="KW-0134">Cell wall</keyword>
<dbReference type="InterPro" id="IPR002124">
    <property type="entry name" value="Cyt_c_oxidase_su5b"/>
</dbReference>
<keyword evidence="6 18" id="KW-0479">Metal-binding</keyword>
<dbReference type="GO" id="GO:0043153">
    <property type="term" value="P:entrainment of circadian clock by photoperiod"/>
    <property type="evidence" value="ECO:0007669"/>
    <property type="project" value="TreeGrafter"/>
</dbReference>
<organism evidence="21 22">
    <name type="scientific">Cannabis sativa</name>
    <name type="common">Hemp</name>
    <name type="synonym">Marijuana</name>
    <dbReference type="NCBI Taxonomy" id="3483"/>
    <lineage>
        <taxon>Eukaryota</taxon>
        <taxon>Viridiplantae</taxon>
        <taxon>Streptophyta</taxon>
        <taxon>Embryophyta</taxon>
        <taxon>Tracheophyta</taxon>
        <taxon>Spermatophyta</taxon>
        <taxon>Magnoliopsida</taxon>
        <taxon>eudicotyledons</taxon>
        <taxon>Gunneridae</taxon>
        <taxon>Pentapetalae</taxon>
        <taxon>rosids</taxon>
        <taxon>fabids</taxon>
        <taxon>Rosales</taxon>
        <taxon>Cannabaceae</taxon>
        <taxon>Cannabis</taxon>
    </lineage>
</organism>
<dbReference type="PANTHER" id="PTHR11455:SF9">
    <property type="entry name" value="CRYPTOCHROME CIRCADIAN CLOCK 5 ISOFORM X1"/>
    <property type="match status" value="1"/>
</dbReference>
<dbReference type="Pfam" id="PF04862">
    <property type="entry name" value="DUF642"/>
    <property type="match status" value="1"/>
</dbReference>
<dbReference type="GO" id="GO:0006123">
    <property type="term" value="P:mitochondrial electron transport, cytochrome c to oxygen"/>
    <property type="evidence" value="ECO:0007669"/>
    <property type="project" value="InterPro"/>
</dbReference>
<dbReference type="GO" id="GO:0071949">
    <property type="term" value="F:FAD binding"/>
    <property type="evidence" value="ECO:0007669"/>
    <property type="project" value="TreeGrafter"/>
</dbReference>
<evidence type="ECO:0000256" key="9">
    <source>
        <dbReference type="ARBA" id="ARBA00022827"/>
    </source>
</evidence>
<feature type="binding site" evidence="18">
    <location>
        <position position="1038"/>
    </location>
    <ligand>
        <name>Zn(2+)</name>
        <dbReference type="ChEBI" id="CHEBI:29105"/>
    </ligand>
</feature>
<evidence type="ECO:0000256" key="14">
    <source>
        <dbReference type="ARBA" id="ARBA00066798"/>
    </source>
</evidence>
<dbReference type="FunFam" id="1.10.579.10:FF:000004">
    <property type="entry name" value="Cryptochrome-1"/>
    <property type="match status" value="1"/>
</dbReference>
<dbReference type="AlphaFoldDB" id="A0A803P013"/>
<comment type="catalytic activity">
    <reaction evidence="12">
        <text>(6-4) photoproduct (in DNA) = 2 pyrimidine residues (in DNA).</text>
        <dbReference type="EC" id="4.1.99.13"/>
    </reaction>
</comment>
<evidence type="ECO:0000256" key="6">
    <source>
        <dbReference type="ARBA" id="ARBA00022723"/>
    </source>
</evidence>
<evidence type="ECO:0000256" key="10">
    <source>
        <dbReference type="ARBA" id="ARBA00022833"/>
    </source>
</evidence>
<dbReference type="EMBL" id="UZAU01000244">
    <property type="status" value="NOT_ANNOTATED_CDS"/>
    <property type="molecule type" value="Genomic_DNA"/>
</dbReference>